<dbReference type="EMBL" id="CP027432">
    <property type="protein sequence ID" value="QCI29114.1"/>
    <property type="molecule type" value="Genomic_DNA"/>
</dbReference>
<evidence type="ECO:0000256" key="4">
    <source>
        <dbReference type="ARBA" id="ARBA00022723"/>
    </source>
</evidence>
<protein>
    <recommendedName>
        <fullName evidence="8">Ribonuclease VapC</fullName>
        <shortName evidence="8">RNase VapC</shortName>
        <ecNumber evidence="8">3.1.-.-</ecNumber>
    </recommendedName>
    <alternativeName>
        <fullName evidence="8">Toxin VapC</fullName>
    </alternativeName>
</protein>
<dbReference type="InterPro" id="IPR050556">
    <property type="entry name" value="Type_II_TA_system_RNase"/>
</dbReference>
<keyword evidence="2 8" id="KW-1277">Toxin-antitoxin system</keyword>
<evidence type="ECO:0000313" key="11">
    <source>
        <dbReference type="EMBL" id="ROR39064.1"/>
    </source>
</evidence>
<dbReference type="EC" id="3.1.-.-" evidence="8"/>
<dbReference type="PANTHER" id="PTHR33653">
    <property type="entry name" value="RIBONUCLEASE VAPC2"/>
    <property type="match status" value="1"/>
</dbReference>
<evidence type="ECO:0000313" key="12">
    <source>
        <dbReference type="Proteomes" id="UP000272781"/>
    </source>
</evidence>
<organism evidence="11 12">
    <name type="scientific">Caminibacter pacificus</name>
    <dbReference type="NCBI Taxonomy" id="1424653"/>
    <lineage>
        <taxon>Bacteria</taxon>
        <taxon>Pseudomonadati</taxon>
        <taxon>Campylobacterota</taxon>
        <taxon>Epsilonproteobacteria</taxon>
        <taxon>Nautiliales</taxon>
        <taxon>Nautiliaceae</taxon>
        <taxon>Caminibacter</taxon>
    </lineage>
</organism>
<feature type="binding site" evidence="8">
    <location>
        <position position="90"/>
    </location>
    <ligand>
        <name>Mg(2+)</name>
        <dbReference type="ChEBI" id="CHEBI:18420"/>
    </ligand>
</feature>
<evidence type="ECO:0000256" key="7">
    <source>
        <dbReference type="ARBA" id="ARBA00038093"/>
    </source>
</evidence>
<dbReference type="InterPro" id="IPR029060">
    <property type="entry name" value="PIN-like_dom_sf"/>
</dbReference>
<comment type="cofactor">
    <cofactor evidence="1 8">
        <name>Mg(2+)</name>
        <dbReference type="ChEBI" id="CHEBI:18420"/>
    </cofactor>
</comment>
<dbReference type="InterPro" id="IPR002716">
    <property type="entry name" value="PIN_dom"/>
</dbReference>
<sequence>MILLDTNILIEIFKGNESIATKLSSLDEDFAISSITQMELYYGAFNKREIHQLDKFLSDFYIYHLTPAISIKAVELIKTYSKSHNLNLPDALIAATAIIKQTPLITLNLKDFKYIDELEIITI</sequence>
<dbReference type="EMBL" id="RJVK01000004">
    <property type="protein sequence ID" value="ROR39064.1"/>
    <property type="molecule type" value="Genomic_DNA"/>
</dbReference>
<evidence type="ECO:0000256" key="8">
    <source>
        <dbReference type="HAMAP-Rule" id="MF_00265"/>
    </source>
</evidence>
<dbReference type="GO" id="GO:0004540">
    <property type="term" value="F:RNA nuclease activity"/>
    <property type="evidence" value="ECO:0007669"/>
    <property type="project" value="InterPro"/>
</dbReference>
<keyword evidence="13" id="KW-1185">Reference proteome</keyword>
<evidence type="ECO:0000256" key="3">
    <source>
        <dbReference type="ARBA" id="ARBA00022722"/>
    </source>
</evidence>
<evidence type="ECO:0000256" key="2">
    <source>
        <dbReference type="ARBA" id="ARBA00022649"/>
    </source>
</evidence>
<dbReference type="CDD" id="cd18741">
    <property type="entry name" value="PIN_VapC4-5_FitB-like"/>
    <property type="match status" value="1"/>
</dbReference>
<proteinExistence type="inferred from homology"/>
<reference evidence="11 12" key="2">
    <citation type="submission" date="2018-11" db="EMBL/GenBank/DDBJ databases">
        <title>Genomic Encyclopedia of Type Strains, Phase IV (KMG-IV): sequencing the most valuable type-strain genomes for metagenomic binning, comparative biology and taxonomic classification.</title>
        <authorList>
            <person name="Goeker M."/>
        </authorList>
    </citation>
    <scope>NUCLEOTIDE SEQUENCE [LARGE SCALE GENOMIC DNA]</scope>
    <source>
        <strain evidence="11 12">DSM 27783</strain>
    </source>
</reference>
<dbReference type="RefSeq" id="WP_123352946.1">
    <property type="nucleotide sequence ID" value="NZ_CP027432.2"/>
</dbReference>
<evidence type="ECO:0000259" key="9">
    <source>
        <dbReference type="Pfam" id="PF01850"/>
    </source>
</evidence>
<dbReference type="HAMAP" id="MF_00265">
    <property type="entry name" value="VapC_Nob1"/>
    <property type="match status" value="1"/>
</dbReference>
<evidence type="ECO:0000256" key="5">
    <source>
        <dbReference type="ARBA" id="ARBA00022801"/>
    </source>
</evidence>
<gene>
    <name evidence="8" type="primary">vapC</name>
    <name evidence="10" type="ORF">C6V80_09145</name>
    <name evidence="11" type="ORF">EDC58_1557</name>
</gene>
<evidence type="ECO:0000313" key="13">
    <source>
        <dbReference type="Proteomes" id="UP000298805"/>
    </source>
</evidence>
<keyword evidence="8" id="KW-0800">Toxin</keyword>
<reference evidence="13" key="1">
    <citation type="submission" date="2018-03" db="EMBL/GenBank/DDBJ databases">
        <title>A comparative analysis of the Nautiliaceae.</title>
        <authorList>
            <person name="Grosche A."/>
            <person name="Smedile F."/>
            <person name="Vetriani C."/>
        </authorList>
    </citation>
    <scope>NUCLEOTIDE SEQUENCE [LARGE SCALE GENOMIC DNA]</scope>
    <source>
        <strain evidence="13">TB6</strain>
    </source>
</reference>
<evidence type="ECO:0000313" key="10">
    <source>
        <dbReference type="EMBL" id="QCI29114.1"/>
    </source>
</evidence>
<comment type="function">
    <text evidence="8">Toxic component of a toxin-antitoxin (TA) system. An RNase.</text>
</comment>
<dbReference type="InterPro" id="IPR022907">
    <property type="entry name" value="VapC_family"/>
</dbReference>
<dbReference type="GO" id="GO:0090729">
    <property type="term" value="F:toxin activity"/>
    <property type="evidence" value="ECO:0007669"/>
    <property type="project" value="UniProtKB-KW"/>
</dbReference>
<dbReference type="Proteomes" id="UP000298805">
    <property type="component" value="Chromosome"/>
</dbReference>
<dbReference type="Gene3D" id="3.40.50.1010">
    <property type="entry name" value="5'-nuclease"/>
    <property type="match status" value="1"/>
</dbReference>
<dbReference type="Proteomes" id="UP000272781">
    <property type="component" value="Unassembled WGS sequence"/>
</dbReference>
<keyword evidence="4 8" id="KW-0479">Metal-binding</keyword>
<keyword evidence="6 8" id="KW-0460">Magnesium</keyword>
<dbReference type="PANTHER" id="PTHR33653:SF1">
    <property type="entry name" value="RIBONUCLEASE VAPC2"/>
    <property type="match status" value="1"/>
</dbReference>
<keyword evidence="3 8" id="KW-0540">Nuclease</keyword>
<comment type="similarity">
    <text evidence="7 8">Belongs to the PINc/VapC protein family.</text>
</comment>
<dbReference type="SUPFAM" id="SSF88723">
    <property type="entry name" value="PIN domain-like"/>
    <property type="match status" value="1"/>
</dbReference>
<accession>A0AAJ4RBJ0</accession>
<evidence type="ECO:0000256" key="6">
    <source>
        <dbReference type="ARBA" id="ARBA00022842"/>
    </source>
</evidence>
<keyword evidence="5 8" id="KW-0378">Hydrolase</keyword>
<feature type="binding site" evidence="8">
    <location>
        <position position="5"/>
    </location>
    <ligand>
        <name>Mg(2+)</name>
        <dbReference type="ChEBI" id="CHEBI:18420"/>
    </ligand>
</feature>
<dbReference type="GO" id="GO:0000287">
    <property type="term" value="F:magnesium ion binding"/>
    <property type="evidence" value="ECO:0007669"/>
    <property type="project" value="UniProtKB-UniRule"/>
</dbReference>
<dbReference type="AlphaFoldDB" id="A0AAJ4RBJ0"/>
<dbReference type="Pfam" id="PF01850">
    <property type="entry name" value="PIN"/>
    <property type="match status" value="1"/>
</dbReference>
<dbReference type="GO" id="GO:0016787">
    <property type="term" value="F:hydrolase activity"/>
    <property type="evidence" value="ECO:0007669"/>
    <property type="project" value="UniProtKB-KW"/>
</dbReference>
<feature type="domain" description="PIN" evidence="9">
    <location>
        <begin position="2"/>
        <end position="116"/>
    </location>
</feature>
<name>A0AAJ4RBJ0_9BACT</name>
<evidence type="ECO:0000256" key="1">
    <source>
        <dbReference type="ARBA" id="ARBA00001946"/>
    </source>
</evidence>
<reference evidence="10" key="3">
    <citation type="submission" date="2019-06" db="EMBL/GenBank/DDBJ databases">
        <title>A comparative analysis of the Nautiliaceae.</title>
        <authorList>
            <person name="Grosche A."/>
            <person name="Smedile F."/>
            <person name="Vetriani C."/>
        </authorList>
    </citation>
    <scope>NUCLEOTIDE SEQUENCE</scope>
    <source>
        <strain evidence="10">TB6</strain>
    </source>
</reference>